<protein>
    <recommendedName>
        <fullName evidence="8">VPS37 C-terminal domain-containing protein</fullName>
    </recommendedName>
</protein>
<dbReference type="EMBL" id="LCWF01000031">
    <property type="protein sequence ID" value="KKY27021.1"/>
    <property type="molecule type" value="Genomic_DNA"/>
</dbReference>
<evidence type="ECO:0000313" key="10">
    <source>
        <dbReference type="Proteomes" id="UP000053317"/>
    </source>
</evidence>
<evidence type="ECO:0000256" key="1">
    <source>
        <dbReference type="ARBA" id="ARBA00004177"/>
    </source>
</evidence>
<feature type="compositionally biased region" description="Pro residues" evidence="7">
    <location>
        <begin position="1"/>
        <end position="11"/>
    </location>
</feature>
<dbReference type="PANTHER" id="PTHR13678">
    <property type="entry name" value="VACUOLAR PROTEIN SORTING-ASSOCIATED PROTEIN 37"/>
    <property type="match status" value="1"/>
</dbReference>
<name>A0A0G2EY74_PHACM</name>
<evidence type="ECO:0000313" key="9">
    <source>
        <dbReference type="EMBL" id="KKY27021.1"/>
    </source>
</evidence>
<dbReference type="GO" id="GO:0043162">
    <property type="term" value="P:ubiquitin-dependent protein catabolic process via the multivesicular body sorting pathway"/>
    <property type="evidence" value="ECO:0007669"/>
    <property type="project" value="TreeGrafter"/>
</dbReference>
<dbReference type="GO" id="GO:0006623">
    <property type="term" value="P:protein targeting to vacuole"/>
    <property type="evidence" value="ECO:0007669"/>
    <property type="project" value="TreeGrafter"/>
</dbReference>
<keyword evidence="4" id="KW-0967">Endosome</keyword>
<gene>
    <name evidence="9" type="ORF">UCRPC4_g01316</name>
</gene>
<dbReference type="GO" id="GO:0006612">
    <property type="term" value="P:protein targeting to membrane"/>
    <property type="evidence" value="ECO:0007669"/>
    <property type="project" value="TreeGrafter"/>
</dbReference>
<comment type="subcellular location">
    <subcellularLocation>
        <location evidence="1">Endosome</location>
    </subcellularLocation>
</comment>
<feature type="region of interest" description="Disordered" evidence="7">
    <location>
        <begin position="1"/>
        <end position="39"/>
    </location>
</feature>
<keyword evidence="3 6" id="KW-0813">Transport</keyword>
<evidence type="ECO:0000259" key="8">
    <source>
        <dbReference type="PROSITE" id="PS51314"/>
    </source>
</evidence>
<accession>A0A0G2EY74</accession>
<evidence type="ECO:0000256" key="4">
    <source>
        <dbReference type="ARBA" id="ARBA00022753"/>
    </source>
</evidence>
<dbReference type="AlphaFoldDB" id="A0A0G2EY74"/>
<sequence length="226" mass="25328">MMSTPQPPPHPAHFHQSQAKQARPPIEPQIRPPSVSDKWIPPVLQDKVTTDLAPILSDPTLLSALATSHPSYTSSQVPLSEQLSSNIALATHVQETANKLTQLREQTQALLLQHTTLSSQWRRKQSDMDKALEPWSPKAKYQRLVASIVEQEAIVRAIEESFLEGGSHLGAYGDEGFYSAGGHGTAKASDRDIGDWVKRIRENVQILEMRKEMRERWDEGRVGGWR</sequence>
<evidence type="ECO:0000256" key="7">
    <source>
        <dbReference type="SAM" id="MobiDB-lite"/>
    </source>
</evidence>
<dbReference type="PROSITE" id="PS51314">
    <property type="entry name" value="VPS37_C"/>
    <property type="match status" value="1"/>
</dbReference>
<dbReference type="PANTHER" id="PTHR13678:SF2">
    <property type="entry name" value="VACUOLAR PROTEIN SORTING-ASSOCIATED PROTEIN 37A"/>
    <property type="match status" value="1"/>
</dbReference>
<comment type="similarity">
    <text evidence="2">Belongs to the VPS37 family.</text>
</comment>
<comment type="caution">
    <text evidence="9">The sequence shown here is derived from an EMBL/GenBank/DDBJ whole genome shotgun (WGS) entry which is preliminary data.</text>
</comment>
<evidence type="ECO:0000256" key="6">
    <source>
        <dbReference type="PROSITE-ProRule" id="PRU00646"/>
    </source>
</evidence>
<dbReference type="GO" id="GO:0000813">
    <property type="term" value="C:ESCRT I complex"/>
    <property type="evidence" value="ECO:0007669"/>
    <property type="project" value="UniProtKB-ARBA"/>
</dbReference>
<evidence type="ECO:0000256" key="5">
    <source>
        <dbReference type="ARBA" id="ARBA00022927"/>
    </source>
</evidence>
<keyword evidence="10" id="KW-1185">Reference proteome</keyword>
<dbReference type="InterPro" id="IPR009851">
    <property type="entry name" value="Mod_r"/>
</dbReference>
<dbReference type="OrthoDB" id="10260857at2759"/>
<dbReference type="Pfam" id="PF07200">
    <property type="entry name" value="Mod_r"/>
    <property type="match status" value="1"/>
</dbReference>
<feature type="domain" description="VPS37 C-terminal" evidence="8">
    <location>
        <begin position="118"/>
        <end position="226"/>
    </location>
</feature>
<proteinExistence type="inferred from homology"/>
<reference evidence="9 10" key="1">
    <citation type="submission" date="2015-05" db="EMBL/GenBank/DDBJ databases">
        <title>Distinctive expansion of gene families associated with plant cell wall degradation and secondary metabolism in the genomes of grapevine trunk pathogens.</title>
        <authorList>
            <person name="Lawrence D.P."/>
            <person name="Travadon R."/>
            <person name="Rolshausen P.E."/>
            <person name="Baumgartner K."/>
        </authorList>
    </citation>
    <scope>NUCLEOTIDE SEQUENCE [LARGE SCALE GENOMIC DNA]</scope>
    <source>
        <strain evidence="9">UCRPC4</strain>
    </source>
</reference>
<reference evidence="9 10" key="2">
    <citation type="submission" date="2015-05" db="EMBL/GenBank/DDBJ databases">
        <authorList>
            <person name="Morales-Cruz A."/>
            <person name="Amrine K.C."/>
            <person name="Cantu D."/>
        </authorList>
    </citation>
    <scope>NUCLEOTIDE SEQUENCE [LARGE SCALE GENOMIC DNA]</scope>
    <source>
        <strain evidence="9">UCRPC4</strain>
    </source>
</reference>
<keyword evidence="5 6" id="KW-0653">Protein transport</keyword>
<organism evidence="9 10">
    <name type="scientific">Phaeomoniella chlamydospora</name>
    <name type="common">Phaeoacremonium chlamydosporum</name>
    <dbReference type="NCBI Taxonomy" id="158046"/>
    <lineage>
        <taxon>Eukaryota</taxon>
        <taxon>Fungi</taxon>
        <taxon>Dikarya</taxon>
        <taxon>Ascomycota</taxon>
        <taxon>Pezizomycotina</taxon>
        <taxon>Eurotiomycetes</taxon>
        <taxon>Chaetothyriomycetidae</taxon>
        <taxon>Phaeomoniellales</taxon>
        <taxon>Phaeomoniellaceae</taxon>
        <taxon>Phaeomoniella</taxon>
    </lineage>
</organism>
<dbReference type="Proteomes" id="UP000053317">
    <property type="component" value="Unassembled WGS sequence"/>
</dbReference>
<evidence type="ECO:0000256" key="3">
    <source>
        <dbReference type="ARBA" id="ARBA00022448"/>
    </source>
</evidence>
<evidence type="ECO:0000256" key="2">
    <source>
        <dbReference type="ARBA" id="ARBA00007617"/>
    </source>
</evidence>